<dbReference type="RefSeq" id="WP_002570161.1">
    <property type="nucleotide sequence ID" value="NZ_KB851138.1"/>
</dbReference>
<dbReference type="PATRIC" id="fig|997897.5.peg.118"/>
<sequence length="320" mass="37302">MADFAYKFLYGKIFENNLLRSTGDAFQQLVYRLLNTLYPNFEKIDVQGSLGDRKNDGYIRGQGIFYQAYGPKDSAINTTSQSIAIKKMPEDFYALKKHIDSGLWEPIFKYIFVFKVWRGTYPEVIETLYALEKANPTIAFEICDIDNLLSLFSQLTLEQMTFVTNCFVPEPNFDMVSFQVMGEIIDHLISLGGSTNLDITKDPPDFEDKITFNHLARIQADNLRVASYKIEQLDDYLSSYQNNDIADYLCSIFKKLYNESLIQYPDDPIMQFQYILESCHLPNTDKWQLQILETNSYIMIAKYFETCDIFEEPIYENQKK</sequence>
<dbReference type="AlphaFoldDB" id="R0B9B9"/>
<gene>
    <name evidence="2" type="ORF">HMPREF1097_00112</name>
</gene>
<dbReference type="InterPro" id="IPR046919">
    <property type="entry name" value="ABC-3C_CTD10"/>
</dbReference>
<accession>R0B9B9</accession>
<feature type="domain" description="ABC-three component systems C-terminal" evidence="1">
    <location>
        <begin position="183"/>
        <end position="311"/>
    </location>
</feature>
<organism evidence="2 3">
    <name type="scientific">Enterocloster bolteae 90B8</name>
    <dbReference type="NCBI Taxonomy" id="997897"/>
    <lineage>
        <taxon>Bacteria</taxon>
        <taxon>Bacillati</taxon>
        <taxon>Bacillota</taxon>
        <taxon>Clostridia</taxon>
        <taxon>Lachnospirales</taxon>
        <taxon>Lachnospiraceae</taxon>
        <taxon>Enterocloster</taxon>
    </lineage>
</organism>
<dbReference type="HOGENOM" id="CLU_078787_0_0_9"/>
<reference evidence="2 3" key="1">
    <citation type="submission" date="2013-01" db="EMBL/GenBank/DDBJ databases">
        <title>The Genome Sequence of Clostridium bolteae 90B8.</title>
        <authorList>
            <consortium name="The Broad Institute Genome Sequencing Platform"/>
            <person name="Earl A."/>
            <person name="Ward D."/>
            <person name="Feldgarden M."/>
            <person name="Gevers D."/>
            <person name="Courvalin P."/>
            <person name="Lambert T."/>
            <person name="Walker B."/>
            <person name="Young S.K."/>
            <person name="Zeng Q."/>
            <person name="Gargeya S."/>
            <person name="Fitzgerald M."/>
            <person name="Haas B."/>
            <person name="Abouelleil A."/>
            <person name="Alvarado L."/>
            <person name="Arachchi H.M."/>
            <person name="Berlin A.M."/>
            <person name="Chapman S.B."/>
            <person name="Dewar J."/>
            <person name="Goldberg J."/>
            <person name="Griggs A."/>
            <person name="Gujja S."/>
            <person name="Hansen M."/>
            <person name="Howarth C."/>
            <person name="Imamovic A."/>
            <person name="Larimer J."/>
            <person name="McCowan C."/>
            <person name="Murphy C."/>
            <person name="Neiman D."/>
            <person name="Pearson M."/>
            <person name="Priest M."/>
            <person name="Roberts A."/>
            <person name="Saif S."/>
            <person name="Shea T."/>
            <person name="Sisk P."/>
            <person name="Sykes S."/>
            <person name="Wortman J."/>
            <person name="Nusbaum C."/>
            <person name="Birren B."/>
        </authorList>
    </citation>
    <scope>NUCLEOTIDE SEQUENCE [LARGE SCALE GENOMIC DNA]</scope>
    <source>
        <strain evidence="2 3">90B8</strain>
    </source>
</reference>
<evidence type="ECO:0000313" key="2">
    <source>
        <dbReference type="EMBL" id="ENZ45278.1"/>
    </source>
</evidence>
<name>R0B9B9_9FIRM</name>
<dbReference type="Proteomes" id="UP000013041">
    <property type="component" value="Unassembled WGS sequence"/>
</dbReference>
<dbReference type="Pfam" id="PF20275">
    <property type="entry name" value="CTD10"/>
    <property type="match status" value="1"/>
</dbReference>
<comment type="caution">
    <text evidence="2">The sequence shown here is derived from an EMBL/GenBank/DDBJ whole genome shotgun (WGS) entry which is preliminary data.</text>
</comment>
<evidence type="ECO:0000259" key="1">
    <source>
        <dbReference type="Pfam" id="PF20275"/>
    </source>
</evidence>
<proteinExistence type="predicted"/>
<evidence type="ECO:0000313" key="3">
    <source>
        <dbReference type="Proteomes" id="UP000013041"/>
    </source>
</evidence>
<protein>
    <recommendedName>
        <fullName evidence="1">ABC-three component systems C-terminal domain-containing protein</fullName>
    </recommendedName>
</protein>
<dbReference type="EMBL" id="AGYG01000001">
    <property type="protein sequence ID" value="ENZ45278.1"/>
    <property type="molecule type" value="Genomic_DNA"/>
</dbReference>